<evidence type="ECO:0000313" key="2">
    <source>
        <dbReference type="EMBL" id="MFI7266141.1"/>
    </source>
</evidence>
<dbReference type="InterPro" id="IPR038020">
    <property type="entry name" value="MbtH-like_sf"/>
</dbReference>
<gene>
    <name evidence="2" type="ORF">ACIBP4_28035</name>
</gene>
<keyword evidence="3" id="KW-1185">Reference proteome</keyword>
<dbReference type="RefSeq" id="WP_396769717.1">
    <property type="nucleotide sequence ID" value="NZ_JBITLA010000006.1"/>
</dbReference>
<dbReference type="Gene3D" id="3.90.820.10">
    <property type="entry name" value="Structural Genomics, Unknown Function 30-nov-00 1gh9 Mol_id"/>
    <property type="match status" value="1"/>
</dbReference>
<name>A0ABW7ZTI0_9ACTN</name>
<accession>A0ABW7ZTI0</accession>
<organism evidence="2 3">
    <name type="scientific">Micromonospora maritima</name>
    <dbReference type="NCBI Taxonomy" id="986711"/>
    <lineage>
        <taxon>Bacteria</taxon>
        <taxon>Bacillati</taxon>
        <taxon>Actinomycetota</taxon>
        <taxon>Actinomycetes</taxon>
        <taxon>Micromonosporales</taxon>
        <taxon>Micromonosporaceae</taxon>
        <taxon>Micromonospora</taxon>
    </lineage>
</organism>
<protein>
    <submittedName>
        <fullName evidence="2">MbtH family protein</fullName>
    </submittedName>
</protein>
<dbReference type="SMART" id="SM00923">
    <property type="entry name" value="MbtH"/>
    <property type="match status" value="1"/>
</dbReference>
<dbReference type="EMBL" id="JBITLE010000016">
    <property type="protein sequence ID" value="MFI7266141.1"/>
    <property type="molecule type" value="Genomic_DNA"/>
</dbReference>
<proteinExistence type="predicted"/>
<dbReference type="Pfam" id="PF03621">
    <property type="entry name" value="MbtH"/>
    <property type="match status" value="1"/>
</dbReference>
<evidence type="ECO:0000259" key="1">
    <source>
        <dbReference type="SMART" id="SM00923"/>
    </source>
</evidence>
<dbReference type="InterPro" id="IPR005153">
    <property type="entry name" value="MbtH-like_dom"/>
</dbReference>
<dbReference type="InterPro" id="IPR037407">
    <property type="entry name" value="MLP_fam"/>
</dbReference>
<dbReference type="Proteomes" id="UP001612812">
    <property type="component" value="Unassembled WGS sequence"/>
</dbReference>
<evidence type="ECO:0000313" key="3">
    <source>
        <dbReference type="Proteomes" id="UP001612812"/>
    </source>
</evidence>
<dbReference type="PANTHER" id="PTHR38444:SF1">
    <property type="entry name" value="ENTEROBACTIN BIOSYNTHESIS PROTEIN YBDZ"/>
    <property type="match status" value="1"/>
</dbReference>
<feature type="domain" description="MbtH-like" evidence="1">
    <location>
        <begin position="3"/>
        <end position="53"/>
    </location>
</feature>
<comment type="caution">
    <text evidence="2">The sequence shown here is derived from an EMBL/GenBank/DDBJ whole genome shotgun (WGS) entry which is preliminary data.</text>
</comment>
<dbReference type="PANTHER" id="PTHR38444">
    <property type="entry name" value="ENTEROBACTIN BIOSYNTHESIS PROTEIN YBDZ"/>
    <property type="match status" value="1"/>
</dbReference>
<dbReference type="SUPFAM" id="SSF160582">
    <property type="entry name" value="MbtH-like"/>
    <property type="match status" value="1"/>
</dbReference>
<sequence>MSNPFEDPDGTYVVVRNDEHQYSIWPAAMAVPAGWDVRHGPSGRQECLDFVETNWTDMRPRSLAEWMDGTPAPGPSHA</sequence>
<reference evidence="2 3" key="1">
    <citation type="submission" date="2024-10" db="EMBL/GenBank/DDBJ databases">
        <title>The Natural Products Discovery Center: Release of the First 8490 Sequenced Strains for Exploring Actinobacteria Biosynthetic Diversity.</title>
        <authorList>
            <person name="Kalkreuter E."/>
            <person name="Kautsar S.A."/>
            <person name="Yang D."/>
            <person name="Bader C.D."/>
            <person name="Teijaro C.N."/>
            <person name="Fluegel L."/>
            <person name="Davis C.M."/>
            <person name="Simpson J.R."/>
            <person name="Lauterbach L."/>
            <person name="Steele A.D."/>
            <person name="Gui C."/>
            <person name="Meng S."/>
            <person name="Li G."/>
            <person name="Viehrig K."/>
            <person name="Ye F."/>
            <person name="Su P."/>
            <person name="Kiefer A.F."/>
            <person name="Nichols A."/>
            <person name="Cepeda A.J."/>
            <person name="Yan W."/>
            <person name="Fan B."/>
            <person name="Jiang Y."/>
            <person name="Adhikari A."/>
            <person name="Zheng C.-J."/>
            <person name="Schuster L."/>
            <person name="Cowan T.M."/>
            <person name="Smanski M.J."/>
            <person name="Chevrette M.G."/>
            <person name="De Carvalho L.P.S."/>
            <person name="Shen B."/>
        </authorList>
    </citation>
    <scope>NUCLEOTIDE SEQUENCE [LARGE SCALE GENOMIC DNA]</scope>
    <source>
        <strain evidence="2 3">NPDC049845</strain>
    </source>
</reference>